<dbReference type="InterPro" id="IPR020616">
    <property type="entry name" value="Thiolase_N"/>
</dbReference>
<evidence type="ECO:0000259" key="7">
    <source>
        <dbReference type="Pfam" id="PF02803"/>
    </source>
</evidence>
<evidence type="ECO:0000256" key="4">
    <source>
        <dbReference type="ARBA" id="ARBA00040726"/>
    </source>
</evidence>
<feature type="domain" description="Thiolase C-terminal" evidence="7">
    <location>
        <begin position="265"/>
        <end position="378"/>
    </location>
</feature>
<sequence length="381" mass="41728">MNEAIIVAAKRAPIGLYGGRLHKWEPEDLLKPLFAYFNETLPCDLNELDDVILGNVVGNGGNIARKSLLEAGIDVQVPGLTIDRQCGSGLEAIQLACRLVESGAGDFYIAGGVESTSRAPWKMKRPTSLYPTEPPQFYERAPFAPSHQDPTMIEAAENVARQYQISRADQDRFAYDSHKKAIKALAQLKFEKEILPLKVHGEWMTQDEGVRPKIDLKRLNRLKPFLPNGTVTVGNSCLKHDGAALVVIMSKQKAHDIGWTEGMQFKGYTIKGVDPHILGIGPVPAVKHLLKQHQVRLSDIDAVEFNEAFSSQVLASQRELGIANDKLNRHGGAIAMGHPYSASGAILVTRLFYMKDAYLTLATMGIGGGMGNAALFERCSI</sequence>
<dbReference type="PANTHER" id="PTHR43853">
    <property type="entry name" value="3-KETOACYL-COA THIOLASE, PEROXISOMAL"/>
    <property type="match status" value="1"/>
</dbReference>
<dbReference type="Pfam" id="PF00108">
    <property type="entry name" value="Thiolase_N"/>
    <property type="match status" value="1"/>
</dbReference>
<dbReference type="CDD" id="cd00751">
    <property type="entry name" value="thiolase"/>
    <property type="match status" value="1"/>
</dbReference>
<accession>A0ABY3PFX1</accession>
<evidence type="ECO:0000256" key="1">
    <source>
        <dbReference type="ARBA" id="ARBA00010982"/>
    </source>
</evidence>
<keyword evidence="9" id="KW-1185">Reference proteome</keyword>
<evidence type="ECO:0000256" key="2">
    <source>
        <dbReference type="ARBA" id="ARBA00022679"/>
    </source>
</evidence>
<evidence type="ECO:0000313" key="8">
    <source>
        <dbReference type="EMBL" id="UEX91195.1"/>
    </source>
</evidence>
<proteinExistence type="inferred from homology"/>
<evidence type="ECO:0000256" key="5">
    <source>
        <dbReference type="RuleBase" id="RU003557"/>
    </source>
</evidence>
<dbReference type="EMBL" id="CP086654">
    <property type="protein sequence ID" value="UEX91195.1"/>
    <property type="molecule type" value="Genomic_DNA"/>
</dbReference>
<keyword evidence="3 5" id="KW-0012">Acyltransferase</keyword>
<dbReference type="InterPro" id="IPR050215">
    <property type="entry name" value="Thiolase-like_sf_Thiolase"/>
</dbReference>
<dbReference type="PANTHER" id="PTHR43853:SF3">
    <property type="entry name" value="ACETYL-COA C-ACETYLTRANSFERASE YHFS-RELATED"/>
    <property type="match status" value="1"/>
</dbReference>
<keyword evidence="2 5" id="KW-0808">Transferase</keyword>
<dbReference type="SUPFAM" id="SSF53901">
    <property type="entry name" value="Thiolase-like"/>
    <property type="match status" value="2"/>
</dbReference>
<dbReference type="InterPro" id="IPR002155">
    <property type="entry name" value="Thiolase"/>
</dbReference>
<dbReference type="Pfam" id="PF02803">
    <property type="entry name" value="Thiolase_C"/>
    <property type="match status" value="1"/>
</dbReference>
<comment type="similarity">
    <text evidence="1 5">Belongs to the thiolase-like superfamily. Thiolase family.</text>
</comment>
<reference evidence="8 9" key="1">
    <citation type="journal article" date="2022" name="Pathogens">
        <title>Staphylococcus ratti sp. nov. Isolated from a Lab Rat.</title>
        <authorList>
            <person name="Kovarovic V."/>
            <person name="Sedlacek I."/>
            <person name="Petras P."/>
            <person name="Kralova S."/>
            <person name="Maslanova I."/>
            <person name="Svec P."/>
            <person name="Neumann-Schaal M."/>
            <person name="Botka T."/>
            <person name="Gelbicova T."/>
            <person name="Stankova E."/>
            <person name="Doskar J."/>
            <person name="Pantucek R."/>
        </authorList>
    </citation>
    <scope>NUCLEOTIDE SEQUENCE [LARGE SCALE GENOMIC DNA]</scope>
    <source>
        <strain evidence="8 9">CCM 9025</strain>
    </source>
</reference>
<dbReference type="InterPro" id="IPR016039">
    <property type="entry name" value="Thiolase-like"/>
</dbReference>
<dbReference type="InterPro" id="IPR020617">
    <property type="entry name" value="Thiolase_C"/>
</dbReference>
<evidence type="ECO:0000256" key="3">
    <source>
        <dbReference type="ARBA" id="ARBA00023315"/>
    </source>
</evidence>
<dbReference type="PROSITE" id="PS00737">
    <property type="entry name" value="THIOLASE_2"/>
    <property type="match status" value="1"/>
</dbReference>
<dbReference type="RefSeq" id="WP_229293674.1">
    <property type="nucleotide sequence ID" value="NZ_CP086654.1"/>
</dbReference>
<protein>
    <recommendedName>
        <fullName evidence="4">Putative acetyl-CoA C-acetyltransferase VraB</fullName>
    </recommendedName>
</protein>
<name>A0ABY3PFX1_9STAP</name>
<dbReference type="Gene3D" id="3.40.47.10">
    <property type="match status" value="2"/>
</dbReference>
<feature type="domain" description="Thiolase N-terminal" evidence="6">
    <location>
        <begin position="5"/>
        <end position="251"/>
    </location>
</feature>
<evidence type="ECO:0000313" key="9">
    <source>
        <dbReference type="Proteomes" id="UP001197626"/>
    </source>
</evidence>
<dbReference type="PIRSF" id="PIRSF000429">
    <property type="entry name" value="Ac-CoA_Ac_transf"/>
    <property type="match status" value="1"/>
</dbReference>
<dbReference type="InterPro" id="IPR020613">
    <property type="entry name" value="Thiolase_CS"/>
</dbReference>
<dbReference type="Proteomes" id="UP001197626">
    <property type="component" value="Chromosome"/>
</dbReference>
<evidence type="ECO:0000259" key="6">
    <source>
        <dbReference type="Pfam" id="PF00108"/>
    </source>
</evidence>
<dbReference type="NCBIfam" id="TIGR01930">
    <property type="entry name" value="AcCoA-C-Actrans"/>
    <property type="match status" value="1"/>
</dbReference>
<gene>
    <name evidence="8" type="ORF">LN051_10070</name>
</gene>
<organism evidence="8 9">
    <name type="scientific">Staphylococcus ratti</name>
    <dbReference type="NCBI Taxonomy" id="2892440"/>
    <lineage>
        <taxon>Bacteria</taxon>
        <taxon>Bacillati</taxon>
        <taxon>Bacillota</taxon>
        <taxon>Bacilli</taxon>
        <taxon>Bacillales</taxon>
        <taxon>Staphylococcaceae</taxon>
        <taxon>Staphylococcus</taxon>
    </lineage>
</organism>